<evidence type="ECO:0000313" key="4">
    <source>
        <dbReference type="Proteomes" id="UP001596549"/>
    </source>
</evidence>
<gene>
    <name evidence="3" type="ORF">ACFQPF_14815</name>
</gene>
<proteinExistence type="predicted"/>
<keyword evidence="4" id="KW-1185">Reference proteome</keyword>
<reference evidence="4" key="1">
    <citation type="journal article" date="2019" name="Int. J. Syst. Evol. Microbiol.">
        <title>The Global Catalogue of Microorganisms (GCM) 10K type strain sequencing project: providing services to taxonomists for standard genome sequencing and annotation.</title>
        <authorList>
            <consortium name="The Broad Institute Genomics Platform"/>
            <consortium name="The Broad Institute Genome Sequencing Center for Infectious Disease"/>
            <person name="Wu L."/>
            <person name="Ma J."/>
        </authorList>
    </citation>
    <scope>NUCLEOTIDE SEQUENCE [LARGE SCALE GENOMIC DNA]</scope>
    <source>
        <strain evidence="4">NBRC 106396</strain>
    </source>
</reference>
<feature type="compositionally biased region" description="Basic and acidic residues" evidence="1">
    <location>
        <begin position="24"/>
        <end position="53"/>
    </location>
</feature>
<sequence length="284" mass="31842">MRKYTFLMMMVLLIVFSAACGKNEEKGTHEGHGTKQEKSHEGHSEMKESHEGHNMSSSEAYAKWSFSDAEAGKISEIKITIQDKSRKPINDYKTQHEKKLHLIVVSKDLSYFHHIHPEFKGDGTFTVSNTFPKGGEYKLIADFVPAGGEEVTLTEWLEVKGDKAENKLIKPDGELVKEADGKQVELTFPDGNPKAGEETKLTFTINENGKPVINLQPYLGAVGHVVILSEDTENYLHVHPLDESAKGPKAEFATTFPKKGVYKIWGQFQQDGELFITDYTIEVN</sequence>
<accession>A0ABW2NTR2</accession>
<evidence type="ECO:0000313" key="3">
    <source>
        <dbReference type="EMBL" id="MFC7372926.1"/>
    </source>
</evidence>
<feature type="region of interest" description="Disordered" evidence="1">
    <location>
        <begin position="24"/>
        <end position="55"/>
    </location>
</feature>
<organism evidence="3 4">
    <name type="scientific">Fictibacillus iocasae</name>
    <dbReference type="NCBI Taxonomy" id="2715437"/>
    <lineage>
        <taxon>Bacteria</taxon>
        <taxon>Bacillati</taxon>
        <taxon>Bacillota</taxon>
        <taxon>Bacilli</taxon>
        <taxon>Bacillales</taxon>
        <taxon>Fictibacillaceae</taxon>
        <taxon>Fictibacillus</taxon>
    </lineage>
</organism>
<protein>
    <recommendedName>
        <fullName evidence="5">YtkA-like domain-containing protein</fullName>
    </recommendedName>
</protein>
<feature type="signal peptide" evidence="2">
    <location>
        <begin position="1"/>
        <end position="21"/>
    </location>
</feature>
<dbReference type="PROSITE" id="PS51257">
    <property type="entry name" value="PROKAR_LIPOPROTEIN"/>
    <property type="match status" value="1"/>
</dbReference>
<dbReference type="RefSeq" id="WP_379750491.1">
    <property type="nucleotide sequence ID" value="NZ_JBHTCP010000048.1"/>
</dbReference>
<evidence type="ECO:0000256" key="1">
    <source>
        <dbReference type="SAM" id="MobiDB-lite"/>
    </source>
</evidence>
<name>A0ABW2NTR2_9BACL</name>
<feature type="chain" id="PRO_5047383072" description="YtkA-like domain-containing protein" evidence="2">
    <location>
        <begin position="22"/>
        <end position="284"/>
    </location>
</feature>
<keyword evidence="2" id="KW-0732">Signal</keyword>
<evidence type="ECO:0000256" key="2">
    <source>
        <dbReference type="SAM" id="SignalP"/>
    </source>
</evidence>
<comment type="caution">
    <text evidence="3">The sequence shown here is derived from an EMBL/GenBank/DDBJ whole genome shotgun (WGS) entry which is preliminary data.</text>
</comment>
<dbReference type="Proteomes" id="UP001596549">
    <property type="component" value="Unassembled WGS sequence"/>
</dbReference>
<dbReference type="EMBL" id="JBHTCP010000048">
    <property type="protein sequence ID" value="MFC7372926.1"/>
    <property type="molecule type" value="Genomic_DNA"/>
</dbReference>
<evidence type="ECO:0008006" key="5">
    <source>
        <dbReference type="Google" id="ProtNLM"/>
    </source>
</evidence>